<evidence type="ECO:0000313" key="5">
    <source>
        <dbReference type="Proteomes" id="UP000640333"/>
    </source>
</evidence>
<dbReference type="SUPFAM" id="SSF110997">
    <property type="entry name" value="Sporulation related repeat"/>
    <property type="match status" value="1"/>
</dbReference>
<dbReference type="GO" id="GO:0032153">
    <property type="term" value="C:cell division site"/>
    <property type="evidence" value="ECO:0007669"/>
    <property type="project" value="TreeGrafter"/>
</dbReference>
<evidence type="ECO:0000313" key="4">
    <source>
        <dbReference type="EMBL" id="MBE9395841.1"/>
    </source>
</evidence>
<feature type="compositionally biased region" description="Basic and acidic residues" evidence="1">
    <location>
        <begin position="84"/>
        <end position="95"/>
    </location>
</feature>
<gene>
    <name evidence="4" type="ORF">IOQ59_01060</name>
</gene>
<dbReference type="RefSeq" id="WP_193951399.1">
    <property type="nucleotide sequence ID" value="NZ_JADEYS010000001.1"/>
</dbReference>
<keyword evidence="5" id="KW-1185">Reference proteome</keyword>
<keyword evidence="2" id="KW-0812">Transmembrane</keyword>
<organism evidence="4 5">
    <name type="scientific">Pontibacterium sinense</name>
    <dbReference type="NCBI Taxonomy" id="2781979"/>
    <lineage>
        <taxon>Bacteria</taxon>
        <taxon>Pseudomonadati</taxon>
        <taxon>Pseudomonadota</taxon>
        <taxon>Gammaproteobacteria</taxon>
        <taxon>Oceanospirillales</taxon>
        <taxon>Oceanospirillaceae</taxon>
        <taxon>Pontibacterium</taxon>
    </lineage>
</organism>
<dbReference type="InterPro" id="IPR052521">
    <property type="entry name" value="Cell_div_SPOR-domain"/>
</dbReference>
<evidence type="ECO:0000256" key="1">
    <source>
        <dbReference type="SAM" id="MobiDB-lite"/>
    </source>
</evidence>
<keyword evidence="2" id="KW-0472">Membrane</keyword>
<dbReference type="InterPro" id="IPR007730">
    <property type="entry name" value="SPOR-like_dom"/>
</dbReference>
<feature type="domain" description="SPOR" evidence="3">
    <location>
        <begin position="140"/>
        <end position="221"/>
    </location>
</feature>
<dbReference type="PROSITE" id="PS51724">
    <property type="entry name" value="SPOR"/>
    <property type="match status" value="1"/>
</dbReference>
<dbReference type="EMBL" id="JADEYS010000001">
    <property type="protein sequence ID" value="MBE9395841.1"/>
    <property type="molecule type" value="Genomic_DNA"/>
</dbReference>
<accession>A0A8J7FA53</accession>
<evidence type="ECO:0000256" key="2">
    <source>
        <dbReference type="SAM" id="Phobius"/>
    </source>
</evidence>
<dbReference type="GO" id="GO:0030428">
    <property type="term" value="C:cell septum"/>
    <property type="evidence" value="ECO:0007669"/>
    <property type="project" value="TreeGrafter"/>
</dbReference>
<comment type="caution">
    <text evidence="4">The sequence shown here is derived from an EMBL/GenBank/DDBJ whole genome shotgun (WGS) entry which is preliminary data.</text>
</comment>
<dbReference type="PANTHER" id="PTHR38687">
    <property type="entry name" value="CELL DIVISION PROTEIN DEDD-RELATED"/>
    <property type="match status" value="1"/>
</dbReference>
<dbReference type="Proteomes" id="UP000640333">
    <property type="component" value="Unassembled WGS sequence"/>
</dbReference>
<dbReference type="GO" id="GO:0042834">
    <property type="term" value="F:peptidoglycan binding"/>
    <property type="evidence" value="ECO:0007669"/>
    <property type="project" value="InterPro"/>
</dbReference>
<dbReference type="PANTHER" id="PTHR38687:SF1">
    <property type="entry name" value="CELL DIVISION PROTEIN DEDD"/>
    <property type="match status" value="1"/>
</dbReference>
<dbReference type="InterPro" id="IPR036680">
    <property type="entry name" value="SPOR-like_sf"/>
</dbReference>
<protein>
    <submittedName>
        <fullName evidence="4">SPOR domain-containing protein</fullName>
    </submittedName>
</protein>
<name>A0A8J7FA53_9GAMM</name>
<feature type="transmembrane region" description="Helical" evidence="2">
    <location>
        <begin position="45"/>
        <end position="64"/>
    </location>
</feature>
<dbReference type="AlphaFoldDB" id="A0A8J7FA53"/>
<dbReference type="Pfam" id="PF05036">
    <property type="entry name" value="SPOR"/>
    <property type="match status" value="1"/>
</dbReference>
<keyword evidence="2" id="KW-1133">Transmembrane helix</keyword>
<proteinExistence type="predicted"/>
<feature type="region of interest" description="Disordered" evidence="1">
    <location>
        <begin position="71"/>
        <end position="111"/>
    </location>
</feature>
<feature type="compositionally biased region" description="Low complexity" evidence="1">
    <location>
        <begin position="23"/>
        <end position="35"/>
    </location>
</feature>
<evidence type="ECO:0000259" key="3">
    <source>
        <dbReference type="PROSITE" id="PS51724"/>
    </source>
</evidence>
<feature type="compositionally biased region" description="Basic and acidic residues" evidence="1">
    <location>
        <begin position="102"/>
        <end position="111"/>
    </location>
</feature>
<dbReference type="GO" id="GO:0032506">
    <property type="term" value="P:cytokinetic process"/>
    <property type="evidence" value="ECO:0007669"/>
    <property type="project" value="TreeGrafter"/>
</dbReference>
<feature type="region of interest" description="Disordered" evidence="1">
    <location>
        <begin position="1"/>
        <end position="39"/>
    </location>
</feature>
<sequence>MAARKDFASKKRNGKTATRSSGKKPAAPRKQQPAAKSKKPFPLKLLLVTVLMSGALGYLLYSLIQVKPGNTGTVTTVSKPAPKPKTEEKKSEKPKTVAAKPPKPDTASKDEKRFEFYQMLPKSEVTTSDPTVYKSTPRNAVNVTQYLLQAGSFRNPADADRMRAQLILLGLPNVRSEKTASGNGGIWYRVRTGPFKNRSDLRDATNKLAKQNIFPLKIKAN</sequence>
<reference evidence="4" key="1">
    <citation type="submission" date="2020-10" db="EMBL/GenBank/DDBJ databases">
        <title>Bacterium isolated from coastal waters sediment.</title>
        <authorList>
            <person name="Chen R.-J."/>
            <person name="Lu D.-C."/>
            <person name="Zhu K.-L."/>
            <person name="Du Z.-J."/>
        </authorList>
    </citation>
    <scope>NUCLEOTIDE SEQUENCE</scope>
    <source>
        <strain evidence="4">N1Y112</strain>
    </source>
</reference>
<dbReference type="Gene3D" id="3.30.70.1070">
    <property type="entry name" value="Sporulation related repeat"/>
    <property type="match status" value="1"/>
</dbReference>